<reference evidence="3" key="1">
    <citation type="submission" date="2010-05" db="EMBL/GenBank/DDBJ databases">
        <title>Complete sequence of Methylotenera sp. 301.</title>
        <authorList>
            <person name="Lucas S."/>
            <person name="Copeland A."/>
            <person name="Lapidus A."/>
            <person name="Cheng J.-F."/>
            <person name="Bruce D."/>
            <person name="Goodwin L."/>
            <person name="Pitluck S."/>
            <person name="Clum A."/>
            <person name="Land M."/>
            <person name="Hauser L."/>
            <person name="Kyrpides N."/>
            <person name="Ivanova N."/>
            <person name="Chistoservova L."/>
            <person name="Kalyuzhnaya M."/>
            <person name="Woyke T."/>
        </authorList>
    </citation>
    <scope>NUCLEOTIDE SEQUENCE [LARGE SCALE GENOMIC DNA]</scope>
    <source>
        <strain evidence="3">301</strain>
    </source>
</reference>
<feature type="domain" description="DUF4440" evidence="1">
    <location>
        <begin position="10"/>
        <end position="122"/>
    </location>
</feature>
<evidence type="ECO:0000313" key="2">
    <source>
        <dbReference type="EMBL" id="ADI29771.1"/>
    </source>
</evidence>
<dbReference type="RefSeq" id="WP_013148083.1">
    <property type="nucleotide sequence ID" value="NC_014207.1"/>
</dbReference>
<dbReference type="Proteomes" id="UP000000383">
    <property type="component" value="Chromosome"/>
</dbReference>
<dbReference type="STRING" id="666681.M301_1388"/>
<dbReference type="AlphaFoldDB" id="D7DI86"/>
<dbReference type="SUPFAM" id="SSF54427">
    <property type="entry name" value="NTF2-like"/>
    <property type="match status" value="1"/>
</dbReference>
<evidence type="ECO:0000313" key="3">
    <source>
        <dbReference type="Proteomes" id="UP000000383"/>
    </source>
</evidence>
<dbReference type="Gene3D" id="3.10.450.50">
    <property type="match status" value="1"/>
</dbReference>
<name>D7DI86_METV0</name>
<keyword evidence="3" id="KW-1185">Reference proteome</keyword>
<proteinExistence type="predicted"/>
<reference evidence="2 3" key="2">
    <citation type="journal article" date="2011" name="J. Bacteriol.">
        <title>Genomes of three methylotrophs from a single niche uncover genetic and metabolic divergence of Methylophilaceae.</title>
        <authorList>
            <person name="Lapidus A."/>
            <person name="Clum A."/>
            <person name="Labutti K."/>
            <person name="Kaluzhnaya M.G."/>
            <person name="Lim S."/>
            <person name="Beck D.A."/>
            <person name="Glavina Del Rio T."/>
            <person name="Nolan M."/>
            <person name="Mavromatis K."/>
            <person name="Huntemann M."/>
            <person name="Lucas S."/>
            <person name="Lidstrom M.E."/>
            <person name="Ivanova N."/>
            <person name="Chistoserdova L."/>
        </authorList>
    </citation>
    <scope>NUCLEOTIDE SEQUENCE [LARGE SCALE GENOMIC DNA]</scope>
    <source>
        <strain evidence="2 3">301</strain>
    </source>
</reference>
<dbReference type="KEGG" id="meh:M301_1388"/>
<dbReference type="EMBL" id="CP002056">
    <property type="protein sequence ID" value="ADI29771.1"/>
    <property type="molecule type" value="Genomic_DNA"/>
</dbReference>
<sequence length="137" mass="16032">MKNLDPQHEICKARRRYNDAILHRDVDAICRFFAPDYFVMTGRGVQSRGIHEQHRRWSESFSSDPIVCYRRRTTGLSVRKQFACAEERGSWAGKYFLNQRVVLVGGVYSAKWQMHENGEWLIQTEVFTTLKSFAVKA</sequence>
<accession>D7DI86</accession>
<dbReference type="HOGENOM" id="CLU_136240_0_0_4"/>
<dbReference type="eggNOG" id="COG4319">
    <property type="taxonomic scope" value="Bacteria"/>
</dbReference>
<organism evidence="2 3">
    <name type="scientific">Methylotenera versatilis (strain 301)</name>
    <dbReference type="NCBI Taxonomy" id="666681"/>
    <lineage>
        <taxon>Bacteria</taxon>
        <taxon>Pseudomonadati</taxon>
        <taxon>Pseudomonadota</taxon>
        <taxon>Betaproteobacteria</taxon>
        <taxon>Nitrosomonadales</taxon>
        <taxon>Methylophilaceae</taxon>
        <taxon>Methylotenera</taxon>
    </lineage>
</organism>
<dbReference type="InterPro" id="IPR032710">
    <property type="entry name" value="NTF2-like_dom_sf"/>
</dbReference>
<gene>
    <name evidence="2" type="ordered locus">M301_1388</name>
</gene>
<evidence type="ECO:0000259" key="1">
    <source>
        <dbReference type="Pfam" id="PF14534"/>
    </source>
</evidence>
<protein>
    <recommendedName>
        <fullName evidence="1">DUF4440 domain-containing protein</fullName>
    </recommendedName>
</protein>
<dbReference type="InterPro" id="IPR027843">
    <property type="entry name" value="DUF4440"/>
</dbReference>
<dbReference type="Pfam" id="PF14534">
    <property type="entry name" value="DUF4440"/>
    <property type="match status" value="1"/>
</dbReference>